<reference evidence="3" key="1">
    <citation type="journal article" date="2019" name="Int. J. Syst. Evol. Microbiol.">
        <title>The Global Catalogue of Microorganisms (GCM) 10K type strain sequencing project: providing services to taxonomists for standard genome sequencing and annotation.</title>
        <authorList>
            <consortium name="The Broad Institute Genomics Platform"/>
            <consortium name="The Broad Institute Genome Sequencing Center for Infectious Disease"/>
            <person name="Wu L."/>
            <person name="Ma J."/>
        </authorList>
    </citation>
    <scope>NUCLEOTIDE SEQUENCE [LARGE SCALE GENOMIC DNA]</scope>
    <source>
        <strain evidence="3">CCUG 62974</strain>
    </source>
</reference>
<evidence type="ECO:0000259" key="1">
    <source>
        <dbReference type="Pfam" id="PF00582"/>
    </source>
</evidence>
<sequence>MRGEKMILVGVDGSRSALEAVSWAVREARLRRTGLRVVHVMPAWPLEAAGDGP</sequence>
<protein>
    <submittedName>
        <fullName evidence="2">Universal stress protein</fullName>
    </submittedName>
</protein>
<dbReference type="SUPFAM" id="SSF52402">
    <property type="entry name" value="Adenine nucleotide alpha hydrolases-like"/>
    <property type="match status" value="1"/>
</dbReference>
<dbReference type="Pfam" id="PF00582">
    <property type="entry name" value="Usp"/>
    <property type="match status" value="1"/>
</dbReference>
<evidence type="ECO:0000313" key="2">
    <source>
        <dbReference type="EMBL" id="MFD0891514.1"/>
    </source>
</evidence>
<keyword evidence="3" id="KW-1185">Reference proteome</keyword>
<dbReference type="Gene3D" id="3.40.50.620">
    <property type="entry name" value="HUPs"/>
    <property type="match status" value="1"/>
</dbReference>
<feature type="domain" description="UspA" evidence="1">
    <location>
        <begin position="6"/>
        <end position="51"/>
    </location>
</feature>
<accession>A0ABW3E5Y4</accession>
<feature type="non-terminal residue" evidence="2">
    <location>
        <position position="53"/>
    </location>
</feature>
<dbReference type="InterPro" id="IPR014729">
    <property type="entry name" value="Rossmann-like_a/b/a_fold"/>
</dbReference>
<dbReference type="EMBL" id="JBHTHX010003247">
    <property type="protein sequence ID" value="MFD0891514.1"/>
    <property type="molecule type" value="Genomic_DNA"/>
</dbReference>
<comment type="caution">
    <text evidence="2">The sequence shown here is derived from an EMBL/GenBank/DDBJ whole genome shotgun (WGS) entry which is preliminary data.</text>
</comment>
<organism evidence="2 3">
    <name type="scientific">Streptosporangium algeriense</name>
    <dbReference type="NCBI Taxonomy" id="1682748"/>
    <lineage>
        <taxon>Bacteria</taxon>
        <taxon>Bacillati</taxon>
        <taxon>Actinomycetota</taxon>
        <taxon>Actinomycetes</taxon>
        <taxon>Streptosporangiales</taxon>
        <taxon>Streptosporangiaceae</taxon>
        <taxon>Streptosporangium</taxon>
    </lineage>
</organism>
<dbReference type="Proteomes" id="UP001597024">
    <property type="component" value="Unassembled WGS sequence"/>
</dbReference>
<gene>
    <name evidence="2" type="ORF">ACFQ08_43780</name>
</gene>
<evidence type="ECO:0000313" key="3">
    <source>
        <dbReference type="Proteomes" id="UP001597024"/>
    </source>
</evidence>
<name>A0ABW3E5Y4_9ACTN</name>
<dbReference type="InterPro" id="IPR006016">
    <property type="entry name" value="UspA"/>
</dbReference>
<proteinExistence type="predicted"/>